<organism evidence="6 7">
    <name type="scientific">Amnibacterium flavum</name>
    <dbReference type="NCBI Taxonomy" id="2173173"/>
    <lineage>
        <taxon>Bacteria</taxon>
        <taxon>Bacillati</taxon>
        <taxon>Actinomycetota</taxon>
        <taxon>Actinomycetes</taxon>
        <taxon>Micrococcales</taxon>
        <taxon>Microbacteriaceae</taxon>
        <taxon>Amnibacterium</taxon>
    </lineage>
</organism>
<evidence type="ECO:0000259" key="5">
    <source>
        <dbReference type="PROSITE" id="PS50977"/>
    </source>
</evidence>
<dbReference type="PANTHER" id="PTHR30055:SF238">
    <property type="entry name" value="MYCOFACTOCIN BIOSYNTHESIS TRANSCRIPTIONAL REGULATOR MFTR-RELATED"/>
    <property type="match status" value="1"/>
</dbReference>
<dbReference type="Pfam" id="PF00440">
    <property type="entry name" value="TetR_N"/>
    <property type="match status" value="1"/>
</dbReference>
<sequence length="219" mass="24322">MRDVNDSSGLGLRERKRAQTAEAIHIAAAELVLENGLDETTIDAISARADVSNRTFFNYFPSKEDAVLGIDEGAVAAELDKVHDTQEDPLAAVFDLIYAIFEASGGKQRKELSRAVIRKHPQLMTRQMARVADLEDRLSEIIAGWLRDDERFADDTDAERLEQARLILGICLSTVRISMRRWAGHDHSGSGAGSSDTPDPRKIYERAIATLRTVMEKLS</sequence>
<dbReference type="InterPro" id="IPR023772">
    <property type="entry name" value="DNA-bd_HTH_TetR-type_CS"/>
</dbReference>
<evidence type="ECO:0000256" key="1">
    <source>
        <dbReference type="ARBA" id="ARBA00023015"/>
    </source>
</evidence>
<dbReference type="SUPFAM" id="SSF46689">
    <property type="entry name" value="Homeodomain-like"/>
    <property type="match status" value="1"/>
</dbReference>
<dbReference type="EMBL" id="QEOP01000001">
    <property type="protein sequence ID" value="PVZ95543.1"/>
    <property type="molecule type" value="Genomic_DNA"/>
</dbReference>
<keyword evidence="3" id="KW-0804">Transcription</keyword>
<dbReference type="GO" id="GO:0003700">
    <property type="term" value="F:DNA-binding transcription factor activity"/>
    <property type="evidence" value="ECO:0007669"/>
    <property type="project" value="TreeGrafter"/>
</dbReference>
<name>A0A2V1HSH5_9MICO</name>
<proteinExistence type="predicted"/>
<dbReference type="InterPro" id="IPR050109">
    <property type="entry name" value="HTH-type_TetR-like_transc_reg"/>
</dbReference>
<evidence type="ECO:0000256" key="3">
    <source>
        <dbReference type="ARBA" id="ARBA00023163"/>
    </source>
</evidence>
<dbReference type="InterPro" id="IPR009057">
    <property type="entry name" value="Homeodomain-like_sf"/>
</dbReference>
<evidence type="ECO:0000256" key="4">
    <source>
        <dbReference type="PROSITE-ProRule" id="PRU00335"/>
    </source>
</evidence>
<gene>
    <name evidence="6" type="ORF">DDQ50_03315</name>
</gene>
<evidence type="ECO:0000313" key="7">
    <source>
        <dbReference type="Proteomes" id="UP000244893"/>
    </source>
</evidence>
<dbReference type="InterPro" id="IPR001647">
    <property type="entry name" value="HTH_TetR"/>
</dbReference>
<dbReference type="PROSITE" id="PS01081">
    <property type="entry name" value="HTH_TETR_1"/>
    <property type="match status" value="1"/>
</dbReference>
<keyword evidence="1" id="KW-0805">Transcription regulation</keyword>
<keyword evidence="2 4" id="KW-0238">DNA-binding</keyword>
<keyword evidence="7" id="KW-1185">Reference proteome</keyword>
<reference evidence="6 7" key="1">
    <citation type="submission" date="2018-05" db="EMBL/GenBank/DDBJ databases">
        <title>Amnibacterium sp. M8JJ-5, whole genome shotgun sequence.</title>
        <authorList>
            <person name="Tuo L."/>
        </authorList>
    </citation>
    <scope>NUCLEOTIDE SEQUENCE [LARGE SCALE GENOMIC DNA]</scope>
    <source>
        <strain evidence="6 7">M8JJ-5</strain>
    </source>
</reference>
<comment type="caution">
    <text evidence="6">The sequence shown here is derived from an EMBL/GenBank/DDBJ whole genome shotgun (WGS) entry which is preliminary data.</text>
</comment>
<dbReference type="Gene3D" id="1.10.10.60">
    <property type="entry name" value="Homeodomain-like"/>
    <property type="match status" value="1"/>
</dbReference>
<feature type="DNA-binding region" description="H-T-H motif" evidence="4">
    <location>
        <begin position="41"/>
        <end position="60"/>
    </location>
</feature>
<evidence type="ECO:0000256" key="2">
    <source>
        <dbReference type="ARBA" id="ARBA00023125"/>
    </source>
</evidence>
<dbReference type="AlphaFoldDB" id="A0A2V1HSH5"/>
<protein>
    <submittedName>
        <fullName evidence="6">TetR/AcrR family transcriptional regulator</fullName>
    </submittedName>
</protein>
<dbReference type="GO" id="GO:0000976">
    <property type="term" value="F:transcription cis-regulatory region binding"/>
    <property type="evidence" value="ECO:0007669"/>
    <property type="project" value="TreeGrafter"/>
</dbReference>
<dbReference type="PROSITE" id="PS50977">
    <property type="entry name" value="HTH_TETR_2"/>
    <property type="match status" value="1"/>
</dbReference>
<dbReference type="Proteomes" id="UP000244893">
    <property type="component" value="Unassembled WGS sequence"/>
</dbReference>
<dbReference type="PANTHER" id="PTHR30055">
    <property type="entry name" value="HTH-TYPE TRANSCRIPTIONAL REGULATOR RUTR"/>
    <property type="match status" value="1"/>
</dbReference>
<accession>A0A2V1HSH5</accession>
<dbReference type="Gene3D" id="1.10.357.10">
    <property type="entry name" value="Tetracycline Repressor, domain 2"/>
    <property type="match status" value="1"/>
</dbReference>
<dbReference type="OrthoDB" id="8688418at2"/>
<evidence type="ECO:0000313" key="6">
    <source>
        <dbReference type="EMBL" id="PVZ95543.1"/>
    </source>
</evidence>
<feature type="domain" description="HTH tetR-type" evidence="5">
    <location>
        <begin position="18"/>
        <end position="78"/>
    </location>
</feature>